<dbReference type="InterPro" id="IPR002938">
    <property type="entry name" value="FAD-bd"/>
</dbReference>
<dbReference type="InterPro" id="IPR036188">
    <property type="entry name" value="FAD/NAD-bd_sf"/>
</dbReference>
<dbReference type="AlphaFoldDB" id="A0A9Q4AL90"/>
<accession>A0A9Q4AL90</accession>
<dbReference type="Gene3D" id="3.50.50.60">
    <property type="entry name" value="FAD/NAD(P)-binding domain"/>
    <property type="match status" value="2"/>
</dbReference>
<reference evidence="3" key="1">
    <citation type="submission" date="2022-06" db="EMBL/GenBank/DDBJ databases">
        <title>Devosia sp. XJ19-45 genome assembly.</title>
        <authorList>
            <person name="Li B."/>
            <person name="Cai M."/>
            <person name="Nie G."/>
            <person name="Li W."/>
        </authorList>
    </citation>
    <scope>NUCLEOTIDE SEQUENCE</scope>
    <source>
        <strain evidence="3">XJ19-45</strain>
    </source>
</reference>
<dbReference type="Pfam" id="PF01494">
    <property type="entry name" value="FAD_binding_3"/>
    <property type="match status" value="1"/>
</dbReference>
<dbReference type="PANTHER" id="PTHR43476:SF5">
    <property type="entry name" value="FAD-DEPENDENT MONOOXYGENASE"/>
    <property type="match status" value="1"/>
</dbReference>
<proteinExistence type="predicted"/>
<dbReference type="EMBL" id="JAMWDU010000001">
    <property type="protein sequence ID" value="MCP8885914.1"/>
    <property type="molecule type" value="Genomic_DNA"/>
</dbReference>
<evidence type="ECO:0000313" key="4">
    <source>
        <dbReference type="Proteomes" id="UP001060275"/>
    </source>
</evidence>
<dbReference type="GO" id="GO:0071949">
    <property type="term" value="F:FAD binding"/>
    <property type="evidence" value="ECO:0007669"/>
    <property type="project" value="InterPro"/>
</dbReference>
<dbReference type="InterPro" id="IPR050631">
    <property type="entry name" value="PheA/TfdB_FAD_monoxygenase"/>
</dbReference>
<gene>
    <name evidence="3" type="ORF">NF348_02220</name>
</gene>
<protein>
    <submittedName>
        <fullName evidence="3">FAD-dependent oxidoreductase</fullName>
    </submittedName>
</protein>
<comment type="caution">
    <text evidence="3">The sequence shown here is derived from an EMBL/GenBank/DDBJ whole genome shotgun (WGS) entry which is preliminary data.</text>
</comment>
<dbReference type="Proteomes" id="UP001060275">
    <property type="component" value="Unassembled WGS sequence"/>
</dbReference>
<dbReference type="RefSeq" id="WP_254672889.1">
    <property type="nucleotide sequence ID" value="NZ_JAMWDU010000001.1"/>
</dbReference>
<dbReference type="SUPFAM" id="SSF51905">
    <property type="entry name" value="FAD/NAD(P)-binding domain"/>
    <property type="match status" value="1"/>
</dbReference>
<sequence>MSSKGQQAAHVAIIGAGPAGALTAWLLVRMGIKVTLVERHSDFAREFRGEGMTPGGMAAIREAGLWDAFLALPSEPIRTMQLFARGRRFLRIDMETILPEGVDFIRLLAQPHLLEMLAAKCATFSNFTLLRGTVVRDLVIGDGRVGGLHLGGEGGERSLACDYVIAADGRYSLARKRLRIELEGNRQEFDVVWCRVPRSDPVLPGEAYGFLLDDFFGLAFPAENDHVQIGRIIAKGSYRAFRGDDAEDWKDHLASVLPPPLAKAFATGRDAASDPTLLDVVCGMAPKWSVPGLVLMGDAAHAMSPVGAQGINIALRDAVVLANHLGPLLLEHADGAALDAAAVDFEAERRREVEKIQSEQNQSGAQLLRMQRMAPFIRLVPSGLIGLAGRWMLNRPSTRRFIEGASEIHLMFKPRDPA</sequence>
<dbReference type="GO" id="GO:0016491">
    <property type="term" value="F:oxidoreductase activity"/>
    <property type="evidence" value="ECO:0007669"/>
    <property type="project" value="UniProtKB-KW"/>
</dbReference>
<name>A0A9Q4AL90_9HYPH</name>
<feature type="domain" description="FAD-binding" evidence="2">
    <location>
        <begin position="10"/>
        <end position="352"/>
    </location>
</feature>
<dbReference type="PANTHER" id="PTHR43476">
    <property type="entry name" value="3-(3-HYDROXY-PHENYL)PROPIONATE/3-HYDROXYCINNAMIC ACID HYDROXYLASE"/>
    <property type="match status" value="1"/>
</dbReference>
<keyword evidence="1" id="KW-0560">Oxidoreductase</keyword>
<organism evidence="3 4">
    <name type="scientific">Devosia ureilytica</name>
    <dbReference type="NCBI Taxonomy" id="2952754"/>
    <lineage>
        <taxon>Bacteria</taxon>
        <taxon>Pseudomonadati</taxon>
        <taxon>Pseudomonadota</taxon>
        <taxon>Alphaproteobacteria</taxon>
        <taxon>Hyphomicrobiales</taxon>
        <taxon>Devosiaceae</taxon>
        <taxon>Devosia</taxon>
    </lineage>
</organism>
<evidence type="ECO:0000313" key="3">
    <source>
        <dbReference type="EMBL" id="MCP8885914.1"/>
    </source>
</evidence>
<evidence type="ECO:0000259" key="2">
    <source>
        <dbReference type="Pfam" id="PF01494"/>
    </source>
</evidence>
<keyword evidence="4" id="KW-1185">Reference proteome</keyword>
<dbReference type="PRINTS" id="PR00420">
    <property type="entry name" value="RNGMNOXGNASE"/>
</dbReference>
<evidence type="ECO:0000256" key="1">
    <source>
        <dbReference type="ARBA" id="ARBA00023002"/>
    </source>
</evidence>